<dbReference type="SUPFAM" id="SSF56281">
    <property type="entry name" value="Metallo-hydrolase/oxidoreductase"/>
    <property type="match status" value="1"/>
</dbReference>
<gene>
    <name evidence="3" type="ORF">DXT89_15070</name>
</gene>
<dbReference type="GO" id="GO:0016787">
    <property type="term" value="F:hydrolase activity"/>
    <property type="evidence" value="ECO:0007669"/>
    <property type="project" value="UniProtKB-KW"/>
</dbReference>
<dbReference type="Gene3D" id="3.60.15.10">
    <property type="entry name" value="Ribonuclease Z/Hydroxyacylglutathione hydrolase-like"/>
    <property type="match status" value="1"/>
</dbReference>
<dbReference type="AlphaFoldDB" id="A0A368NVI8"/>
<evidence type="ECO:0000256" key="1">
    <source>
        <dbReference type="ARBA" id="ARBA00022801"/>
    </source>
</evidence>
<dbReference type="InterPro" id="IPR036866">
    <property type="entry name" value="RibonucZ/Hydroxyglut_hydro"/>
</dbReference>
<dbReference type="OrthoDB" id="9805728at2"/>
<dbReference type="RefSeq" id="WP_060717008.1">
    <property type="nucleotide sequence ID" value="NZ_CP055265.1"/>
</dbReference>
<dbReference type="EMBL" id="QUSG01000007">
    <property type="protein sequence ID" value="KAA3526683.1"/>
    <property type="molecule type" value="Genomic_DNA"/>
</dbReference>
<dbReference type="InterPro" id="IPR001279">
    <property type="entry name" value="Metallo-B-lactamas"/>
</dbReference>
<evidence type="ECO:0000313" key="3">
    <source>
        <dbReference type="EMBL" id="KAA3526683.1"/>
    </source>
</evidence>
<evidence type="ECO:0000313" key="4">
    <source>
        <dbReference type="Proteomes" id="UP000436911"/>
    </source>
</evidence>
<proteinExistence type="predicted"/>
<dbReference type="PANTHER" id="PTHR43546">
    <property type="entry name" value="UPF0173 METAL-DEPENDENT HYDROLASE MJ1163-RELATED"/>
    <property type="match status" value="1"/>
</dbReference>
<dbReference type="PANTHER" id="PTHR43546:SF9">
    <property type="entry name" value="L-ASCORBATE-6-PHOSPHATE LACTONASE ULAG-RELATED"/>
    <property type="match status" value="1"/>
</dbReference>
<comment type="caution">
    <text evidence="3">The sequence shown here is derived from an EMBL/GenBank/DDBJ whole genome shotgun (WGS) entry which is preliminary data.</text>
</comment>
<name>A0A368NVI8_AGRVI</name>
<feature type="domain" description="Metallo-beta-lactamase" evidence="2">
    <location>
        <begin position="19"/>
        <end position="210"/>
    </location>
</feature>
<dbReference type="Pfam" id="PF12706">
    <property type="entry name" value="Lactamase_B_2"/>
    <property type="match status" value="1"/>
</dbReference>
<dbReference type="GeneID" id="60682790"/>
<keyword evidence="1 3" id="KW-0378">Hydrolase</keyword>
<organism evidence="3 4">
    <name type="scientific">Agrobacterium vitis</name>
    <name type="common">Rhizobium vitis</name>
    <dbReference type="NCBI Taxonomy" id="373"/>
    <lineage>
        <taxon>Bacteria</taxon>
        <taxon>Pseudomonadati</taxon>
        <taxon>Pseudomonadota</taxon>
        <taxon>Alphaproteobacteria</taxon>
        <taxon>Hyphomicrobiales</taxon>
        <taxon>Rhizobiaceae</taxon>
        <taxon>Rhizobium/Agrobacterium group</taxon>
        <taxon>Agrobacterium</taxon>
    </lineage>
</organism>
<sequence>MQIELIRSATLRLKMAAQTLLIDPWLAAKGQGRSYRGALTSPLVDLPIPVEQVIHGIDAVLVSHLHSDHFDDVAIRLLPPDISLFCHPRDVVAIRALGFSRVIGIEHATQLGDVRLETTDGQHGPPEVLADMGDVSGFLLRAAGEPVLYWAGDTILCDSVRQVLVDHRPDVIVVHACGAEWNGLGPLVMDADMVMEVLHLAPQAMVIATHLDAVDHATVSRTDLAAAAQRQAPEVRARLYIPTDGASLVF</sequence>
<dbReference type="InterPro" id="IPR050114">
    <property type="entry name" value="UPF0173_UPF0282_UlaG_hydrolase"/>
</dbReference>
<protein>
    <submittedName>
        <fullName evidence="3">MBL fold metallo-hydrolase</fullName>
    </submittedName>
</protein>
<evidence type="ECO:0000259" key="2">
    <source>
        <dbReference type="Pfam" id="PF12706"/>
    </source>
</evidence>
<dbReference type="Proteomes" id="UP000436911">
    <property type="component" value="Unassembled WGS sequence"/>
</dbReference>
<reference evidence="3 4" key="1">
    <citation type="submission" date="2018-08" db="EMBL/GenBank/DDBJ databases">
        <title>Genome sequencing of Agrobacterium vitis strain ICMP 10754.</title>
        <authorList>
            <person name="Visnovsky S.B."/>
            <person name="Pitman A.R."/>
        </authorList>
    </citation>
    <scope>NUCLEOTIDE SEQUENCE [LARGE SCALE GENOMIC DNA]</scope>
    <source>
        <strain evidence="3 4">ICMP 10754</strain>
    </source>
</reference>
<accession>A0A368NVI8</accession>